<dbReference type="Gene3D" id="2.180.10.10">
    <property type="entry name" value="RHS repeat-associated core"/>
    <property type="match status" value="1"/>
</dbReference>
<gene>
    <name evidence="1" type="ORF">B0A64_13510</name>
</gene>
<organism evidence="1 2">
    <name type="scientific">Flavobacterium araucananum</name>
    <dbReference type="NCBI Taxonomy" id="946678"/>
    <lineage>
        <taxon>Bacteria</taxon>
        <taxon>Pseudomonadati</taxon>
        <taxon>Bacteroidota</taxon>
        <taxon>Flavobacteriia</taxon>
        <taxon>Flavobacteriales</taxon>
        <taxon>Flavobacteriaceae</taxon>
        <taxon>Flavobacterium</taxon>
    </lineage>
</organism>
<keyword evidence="2" id="KW-1185">Reference proteome</keyword>
<name>A0A227P6S3_9FLAO</name>
<dbReference type="AlphaFoldDB" id="A0A227P6S3"/>
<proteinExistence type="predicted"/>
<feature type="non-terminal residue" evidence="1">
    <location>
        <position position="1"/>
    </location>
</feature>
<accession>A0A227P6S3</accession>
<feature type="non-terminal residue" evidence="1">
    <location>
        <position position="321"/>
    </location>
</feature>
<comment type="caution">
    <text evidence="1">The sequence shown here is derived from an EMBL/GenBank/DDBJ whole genome shotgun (WGS) entry which is preliminary data.</text>
</comment>
<evidence type="ECO:0000313" key="2">
    <source>
        <dbReference type="Proteomes" id="UP000214684"/>
    </source>
</evidence>
<evidence type="ECO:0000313" key="1">
    <source>
        <dbReference type="EMBL" id="OXG05183.1"/>
    </source>
</evidence>
<protein>
    <submittedName>
        <fullName evidence="1">RHS repeat-associated core domain-containing protein</fullName>
    </submittedName>
</protein>
<reference evidence="1 2" key="1">
    <citation type="submission" date="2016-11" db="EMBL/GenBank/DDBJ databases">
        <title>Whole genomes of Flavobacteriaceae.</title>
        <authorList>
            <person name="Stine C."/>
            <person name="Li C."/>
            <person name="Tadesse D."/>
        </authorList>
    </citation>
    <scope>NUCLEOTIDE SEQUENCE [LARGE SCALE GENOMIC DNA]</scope>
    <source>
        <strain evidence="1 2">DSM 24704</strain>
    </source>
</reference>
<dbReference type="EMBL" id="MUGS01000024">
    <property type="protein sequence ID" value="OXG05183.1"/>
    <property type="molecule type" value="Genomic_DNA"/>
</dbReference>
<sequence length="321" mass="36071">ILKRTYESGDKHDTYYVYDTYGNLTYVIPPKVAGAISEEVLNGLCYQYKYDDRNRLVEKKLPGKQWEFIVYDKLDRPVATGPAFSPFKDESAQGWLITKYDAFSRPVYTGWYDQSSNAVIRKSLQDTQNAAKTLFEKKETSGTIDQIAVNYSNANAPTNFKLLTVTYYDTYDYPDAPVIPTTIEGQPVLANTKGMTTGNWTRVATTALATIGETTTTVYDDIKGRPIRINLKNHLGGYTLTDSKLDFSGKALYTITRHKRTLGDNELVVREDFTYTPQDRLLSHTHQINGGIVQLLTSNNYDALGQLESKNVGDTGGNSRQ</sequence>
<dbReference type="Proteomes" id="UP000214684">
    <property type="component" value="Unassembled WGS sequence"/>
</dbReference>